<reference evidence="1 2" key="1">
    <citation type="journal article" date="2017" name="Antonie Van Leeuwenhoek">
        <title>Rhizobium rhizosphaerae sp. nov., a novel species isolated from rice rhizosphere.</title>
        <authorList>
            <person name="Zhao J.J."/>
            <person name="Zhang J."/>
            <person name="Zhang R.J."/>
            <person name="Zhang C.W."/>
            <person name="Yin H.Q."/>
            <person name="Zhang X.X."/>
        </authorList>
    </citation>
    <scope>NUCLEOTIDE SEQUENCE [LARGE SCALE GENOMIC DNA]</scope>
    <source>
        <strain evidence="1 2">BSs20135</strain>
    </source>
</reference>
<comment type="caution">
    <text evidence="1">The sequence shown here is derived from an EMBL/GenBank/DDBJ whole genome shotgun (WGS) entry which is preliminary data.</text>
</comment>
<gene>
    <name evidence="1" type="ORF">GARC_1927</name>
</gene>
<organism evidence="1 2">
    <name type="scientific">Paraglaciecola arctica BSs20135</name>
    <dbReference type="NCBI Taxonomy" id="493475"/>
    <lineage>
        <taxon>Bacteria</taxon>
        <taxon>Pseudomonadati</taxon>
        <taxon>Pseudomonadota</taxon>
        <taxon>Gammaproteobacteria</taxon>
        <taxon>Alteromonadales</taxon>
        <taxon>Alteromonadaceae</taxon>
        <taxon>Paraglaciecola</taxon>
    </lineage>
</organism>
<dbReference type="eggNOG" id="COG5285">
    <property type="taxonomic scope" value="Bacteria"/>
</dbReference>
<dbReference type="STRING" id="493475.GARC_1927"/>
<evidence type="ECO:0000313" key="2">
    <source>
        <dbReference type="Proteomes" id="UP000006327"/>
    </source>
</evidence>
<keyword evidence="2" id="KW-1185">Reference proteome</keyword>
<dbReference type="AlphaFoldDB" id="K6XE38"/>
<proteinExistence type="predicted"/>
<dbReference type="Proteomes" id="UP000006327">
    <property type="component" value="Unassembled WGS sequence"/>
</dbReference>
<name>K6XE38_9ALTE</name>
<evidence type="ECO:0000313" key="1">
    <source>
        <dbReference type="EMBL" id="GAC18894.1"/>
    </source>
</evidence>
<protein>
    <submittedName>
        <fullName evidence="1">Uncharacterized protein</fullName>
    </submittedName>
</protein>
<dbReference type="EMBL" id="BAEO01000025">
    <property type="protein sequence ID" value="GAC18894.1"/>
    <property type="molecule type" value="Genomic_DNA"/>
</dbReference>
<sequence length="48" mass="5575">MPIKSAYRLSTNYRAVPQNTPEDITDICIYRNMFYQFSASIVLEDSLV</sequence>
<accession>K6XE38</accession>
<dbReference type="RefSeq" id="WP_007619165.1">
    <property type="nucleotide sequence ID" value="NZ_BAEO01000025.1"/>
</dbReference>